<evidence type="ECO:0000256" key="1">
    <source>
        <dbReference type="SAM" id="MobiDB-lite"/>
    </source>
</evidence>
<evidence type="ECO:0000313" key="3">
    <source>
        <dbReference type="EnsemblMetazoa" id="PPA45714.1"/>
    </source>
</evidence>
<accession>A0A8R1Z4A5</accession>
<dbReference type="Proteomes" id="UP000005239">
    <property type="component" value="Unassembled WGS sequence"/>
</dbReference>
<name>A0A454Y2R2_PRIPA</name>
<accession>A0A454Y2R2</accession>
<keyword evidence="2" id="KW-0732">Signal</keyword>
<dbReference type="AlphaFoldDB" id="A0A454Y2R2"/>
<feature type="chain" id="PRO_5043646858" evidence="2">
    <location>
        <begin position="22"/>
        <end position="92"/>
    </location>
</feature>
<protein>
    <submittedName>
        <fullName evidence="3">Uncharacterized protein</fullName>
    </submittedName>
</protein>
<feature type="region of interest" description="Disordered" evidence="1">
    <location>
        <begin position="27"/>
        <end position="48"/>
    </location>
</feature>
<proteinExistence type="predicted"/>
<sequence length="92" mass="9349">MASSLFYGLLLVVTLAVFVAAQDDTESADTDAEVTDGGNSGASSGGALSQHRYCPVRQLLDGLKAVLGYIYAPIAKIVSMVKGSSPSAAPAN</sequence>
<reference evidence="4" key="1">
    <citation type="journal article" date="2008" name="Nat. Genet.">
        <title>The Pristionchus pacificus genome provides a unique perspective on nematode lifestyle and parasitism.</title>
        <authorList>
            <person name="Dieterich C."/>
            <person name="Clifton S.W."/>
            <person name="Schuster L.N."/>
            <person name="Chinwalla A."/>
            <person name="Delehaunty K."/>
            <person name="Dinkelacker I."/>
            <person name="Fulton L."/>
            <person name="Fulton R."/>
            <person name="Godfrey J."/>
            <person name="Minx P."/>
            <person name="Mitreva M."/>
            <person name="Roeseler W."/>
            <person name="Tian H."/>
            <person name="Witte H."/>
            <person name="Yang S.P."/>
            <person name="Wilson R.K."/>
            <person name="Sommer R.J."/>
        </authorList>
    </citation>
    <scope>NUCLEOTIDE SEQUENCE [LARGE SCALE GENOMIC DNA]</scope>
    <source>
        <strain evidence="4">PS312</strain>
    </source>
</reference>
<gene>
    <name evidence="3" type="primary">WBGene00284083</name>
</gene>
<evidence type="ECO:0000256" key="2">
    <source>
        <dbReference type="SAM" id="SignalP"/>
    </source>
</evidence>
<keyword evidence="4" id="KW-1185">Reference proteome</keyword>
<organism evidence="3 4">
    <name type="scientific">Pristionchus pacificus</name>
    <name type="common">Parasitic nematode worm</name>
    <dbReference type="NCBI Taxonomy" id="54126"/>
    <lineage>
        <taxon>Eukaryota</taxon>
        <taxon>Metazoa</taxon>
        <taxon>Ecdysozoa</taxon>
        <taxon>Nematoda</taxon>
        <taxon>Chromadorea</taxon>
        <taxon>Rhabditida</taxon>
        <taxon>Rhabditina</taxon>
        <taxon>Diplogasteromorpha</taxon>
        <taxon>Diplogasteroidea</taxon>
        <taxon>Neodiplogasteridae</taxon>
        <taxon>Pristionchus</taxon>
    </lineage>
</organism>
<feature type="signal peptide" evidence="2">
    <location>
        <begin position="1"/>
        <end position="21"/>
    </location>
</feature>
<dbReference type="EnsemblMetazoa" id="PPA45714.1">
    <property type="protein sequence ID" value="PPA45714.1"/>
    <property type="gene ID" value="WBGene00284083"/>
</dbReference>
<evidence type="ECO:0000313" key="4">
    <source>
        <dbReference type="Proteomes" id="UP000005239"/>
    </source>
</evidence>
<reference evidence="3" key="2">
    <citation type="submission" date="2022-06" db="UniProtKB">
        <authorList>
            <consortium name="EnsemblMetazoa"/>
        </authorList>
    </citation>
    <scope>IDENTIFICATION</scope>
    <source>
        <strain evidence="3">PS312</strain>
    </source>
</reference>